<feature type="transmembrane region" description="Helical" evidence="5">
    <location>
        <begin position="128"/>
        <end position="145"/>
    </location>
</feature>
<dbReference type="InterPro" id="IPR000620">
    <property type="entry name" value="EamA_dom"/>
</dbReference>
<dbReference type="Pfam" id="PF00892">
    <property type="entry name" value="EamA"/>
    <property type="match status" value="2"/>
</dbReference>
<evidence type="ECO:0000313" key="7">
    <source>
        <dbReference type="EMBL" id="SDM46070.1"/>
    </source>
</evidence>
<evidence type="ECO:0000259" key="6">
    <source>
        <dbReference type="Pfam" id="PF00892"/>
    </source>
</evidence>
<feature type="transmembrane region" description="Helical" evidence="5">
    <location>
        <begin position="179"/>
        <end position="199"/>
    </location>
</feature>
<dbReference type="SUPFAM" id="SSF103481">
    <property type="entry name" value="Multidrug resistance efflux transporter EmrE"/>
    <property type="match status" value="2"/>
</dbReference>
<evidence type="ECO:0000256" key="1">
    <source>
        <dbReference type="ARBA" id="ARBA00004141"/>
    </source>
</evidence>
<feature type="domain" description="EamA" evidence="6">
    <location>
        <begin position="35"/>
        <end position="168"/>
    </location>
</feature>
<dbReference type="AlphaFoldDB" id="A0A1G9TEI9"/>
<keyword evidence="4 5" id="KW-0472">Membrane</keyword>
<keyword evidence="2 5" id="KW-0812">Transmembrane</keyword>
<feature type="transmembrane region" description="Helical" evidence="5">
    <location>
        <begin position="63"/>
        <end position="84"/>
    </location>
</feature>
<dbReference type="STRING" id="48727.SAMN05192555_11398"/>
<dbReference type="PANTHER" id="PTHR22911:SF6">
    <property type="entry name" value="SOLUTE CARRIER FAMILY 35 MEMBER G1"/>
    <property type="match status" value="1"/>
</dbReference>
<evidence type="ECO:0000256" key="4">
    <source>
        <dbReference type="ARBA" id="ARBA00023136"/>
    </source>
</evidence>
<feature type="transmembrane region" description="Helical" evidence="5">
    <location>
        <begin position="271"/>
        <end position="289"/>
    </location>
</feature>
<dbReference type="PANTHER" id="PTHR22911">
    <property type="entry name" value="ACYL-MALONYL CONDENSING ENZYME-RELATED"/>
    <property type="match status" value="1"/>
</dbReference>
<evidence type="ECO:0000256" key="5">
    <source>
        <dbReference type="SAM" id="Phobius"/>
    </source>
</evidence>
<dbReference type="Proteomes" id="UP000199107">
    <property type="component" value="Unassembled WGS sequence"/>
</dbReference>
<evidence type="ECO:0000313" key="8">
    <source>
        <dbReference type="Proteomes" id="UP000199107"/>
    </source>
</evidence>
<sequence length="322" mass="34150">MSANALWQCRDVTADPLSLHQAQAFMDELPDRPLAGIILRLLSGMLFTGMMVCVKAASEATPLGQIVFFRSLFALLPVVLFLAWRREFPAGLATRRPGGHLLRSGLGAAAMFASFAALALLPVAEATLLAQLTPVLMAIGGVLLLRERLTLQRTAALLLALAGVAVLVLPSLGGDGASLAGYLLALLAALLTAGALLTVRRISRTETPGAIAFYFILMSALAGLVTWPLGWADLDGKQLWLLMFAGLFGGAAHICMTLALRYAEVSRLAPFEYLALIWPVLADLAIFGLAPSAGFLLALPLVLAGAGLAAFEGRRVRWPLRR</sequence>
<comment type="subcellular location">
    <subcellularLocation>
        <location evidence="1">Membrane</location>
        <topology evidence="1">Multi-pass membrane protein</topology>
    </subcellularLocation>
</comment>
<proteinExistence type="predicted"/>
<keyword evidence="8" id="KW-1185">Reference proteome</keyword>
<accession>A0A1G9TEI9</accession>
<feature type="domain" description="EamA" evidence="6">
    <location>
        <begin position="180"/>
        <end position="308"/>
    </location>
</feature>
<feature type="transmembrane region" description="Helical" evidence="5">
    <location>
        <begin position="154"/>
        <end position="173"/>
    </location>
</feature>
<name>A0A1G9TEI9_9GAMM</name>
<evidence type="ECO:0000256" key="3">
    <source>
        <dbReference type="ARBA" id="ARBA00022989"/>
    </source>
</evidence>
<feature type="transmembrane region" description="Helical" evidence="5">
    <location>
        <begin position="238"/>
        <end position="259"/>
    </location>
</feature>
<feature type="transmembrane region" description="Helical" evidence="5">
    <location>
        <begin position="211"/>
        <end position="232"/>
    </location>
</feature>
<feature type="transmembrane region" description="Helical" evidence="5">
    <location>
        <begin position="37"/>
        <end position="57"/>
    </location>
</feature>
<feature type="transmembrane region" description="Helical" evidence="5">
    <location>
        <begin position="295"/>
        <end position="313"/>
    </location>
</feature>
<feature type="transmembrane region" description="Helical" evidence="5">
    <location>
        <begin position="105"/>
        <end position="122"/>
    </location>
</feature>
<protein>
    <submittedName>
        <fullName evidence="7">EamA domain-containing membrane protein RarD</fullName>
    </submittedName>
</protein>
<gene>
    <name evidence="7" type="ORF">SAMN05192555_11398</name>
</gene>
<reference evidence="8" key="1">
    <citation type="submission" date="2016-10" db="EMBL/GenBank/DDBJ databases">
        <authorList>
            <person name="Varghese N."/>
            <person name="Submissions S."/>
        </authorList>
    </citation>
    <scope>NUCLEOTIDE SEQUENCE [LARGE SCALE GENOMIC DNA]</scope>
    <source>
        <strain evidence="8">AAP</strain>
    </source>
</reference>
<dbReference type="InterPro" id="IPR037185">
    <property type="entry name" value="EmrE-like"/>
</dbReference>
<keyword evidence="3 5" id="KW-1133">Transmembrane helix</keyword>
<organism evidence="7 8">
    <name type="scientific">Franzmannia pantelleriensis</name>
    <dbReference type="NCBI Taxonomy" id="48727"/>
    <lineage>
        <taxon>Bacteria</taxon>
        <taxon>Pseudomonadati</taxon>
        <taxon>Pseudomonadota</taxon>
        <taxon>Gammaproteobacteria</taxon>
        <taxon>Oceanospirillales</taxon>
        <taxon>Halomonadaceae</taxon>
        <taxon>Franzmannia</taxon>
    </lineage>
</organism>
<evidence type="ECO:0000256" key="2">
    <source>
        <dbReference type="ARBA" id="ARBA00022692"/>
    </source>
</evidence>
<dbReference type="EMBL" id="FNGH01000013">
    <property type="protein sequence ID" value="SDM46070.1"/>
    <property type="molecule type" value="Genomic_DNA"/>
</dbReference>
<dbReference type="GO" id="GO:0016020">
    <property type="term" value="C:membrane"/>
    <property type="evidence" value="ECO:0007669"/>
    <property type="project" value="UniProtKB-SubCell"/>
</dbReference>